<keyword evidence="3" id="KW-0472">Membrane</keyword>
<dbReference type="AlphaFoldDB" id="D1B797"/>
<comment type="similarity">
    <text evidence="1">Belongs to the ATP-dependent AMP-binding enzyme family.</text>
</comment>
<name>D1B797_THEAS</name>
<organism evidence="6 7">
    <name type="scientific">Thermanaerovibrio acidaminovorans (strain ATCC 49978 / DSM 6589 / Su883)</name>
    <name type="common">Selenomonas acidaminovorans</name>
    <dbReference type="NCBI Taxonomy" id="525903"/>
    <lineage>
        <taxon>Bacteria</taxon>
        <taxon>Thermotogati</taxon>
        <taxon>Synergistota</taxon>
        <taxon>Synergistia</taxon>
        <taxon>Synergistales</taxon>
        <taxon>Synergistaceae</taxon>
        <taxon>Thermanaerovibrio</taxon>
    </lineage>
</organism>
<accession>D1B797</accession>
<feature type="transmembrane region" description="Helical" evidence="3">
    <location>
        <begin position="227"/>
        <end position="247"/>
    </location>
</feature>
<dbReference type="Gene3D" id="3.40.50.12780">
    <property type="entry name" value="N-terminal domain of ligase-like"/>
    <property type="match status" value="1"/>
</dbReference>
<evidence type="ECO:0000259" key="5">
    <source>
        <dbReference type="Pfam" id="PF13193"/>
    </source>
</evidence>
<keyword evidence="2 6" id="KW-0436">Ligase</keyword>
<dbReference type="GO" id="GO:0031956">
    <property type="term" value="F:medium-chain fatty acid-CoA ligase activity"/>
    <property type="evidence" value="ECO:0007669"/>
    <property type="project" value="TreeGrafter"/>
</dbReference>
<dbReference type="SUPFAM" id="SSF56801">
    <property type="entry name" value="Acetyl-CoA synthetase-like"/>
    <property type="match status" value="1"/>
</dbReference>
<dbReference type="InterPro" id="IPR000873">
    <property type="entry name" value="AMP-dep_synth/lig_dom"/>
</dbReference>
<dbReference type="Proteomes" id="UP000002030">
    <property type="component" value="Chromosome"/>
</dbReference>
<evidence type="ECO:0000256" key="1">
    <source>
        <dbReference type="ARBA" id="ARBA00006432"/>
    </source>
</evidence>
<evidence type="ECO:0000256" key="3">
    <source>
        <dbReference type="SAM" id="Phobius"/>
    </source>
</evidence>
<evidence type="ECO:0000313" key="7">
    <source>
        <dbReference type="Proteomes" id="UP000002030"/>
    </source>
</evidence>
<dbReference type="EnsemblBacteria" id="ACZ19888">
    <property type="protein sequence ID" value="ACZ19888"/>
    <property type="gene ID" value="Taci_1674"/>
</dbReference>
<dbReference type="CDD" id="cd05936">
    <property type="entry name" value="FC-FACS_FadD_like"/>
    <property type="match status" value="1"/>
</dbReference>
<keyword evidence="3" id="KW-0812">Transmembrane</keyword>
<dbReference type="InterPro" id="IPR020845">
    <property type="entry name" value="AMP-binding_CS"/>
</dbReference>
<evidence type="ECO:0000259" key="4">
    <source>
        <dbReference type="Pfam" id="PF00501"/>
    </source>
</evidence>
<dbReference type="STRING" id="525903.Taci_1674"/>
<dbReference type="PROSITE" id="PS00455">
    <property type="entry name" value="AMP_BINDING"/>
    <property type="match status" value="1"/>
</dbReference>
<dbReference type="KEGG" id="tai:Taci_1674"/>
<dbReference type="InterPro" id="IPR045851">
    <property type="entry name" value="AMP-bd_C_sf"/>
</dbReference>
<sequence length="482" mass="52532">MRRLDDAILERLSRGSGEHCLWWQGAWWSREALWGLAEECYGALKASGFGEGMRLGLCLPNGPSLLALSLAAWMAGGTVVPLNWKGLDQETLDGLDLFALVDSGDSRVGYRSVPVVTLEHNGGIPEFAGRRCGVTDPDLAVIFATSGTTGKPKLVPLTHGNLFHNAQACVEHVEDLEEDDVFLNALPNYHALGFTVCGLLPLLFGFPQVMVSSFMPPEGTMDAMRKGGVTVLPAVPIMISMLVGAFARKGAVPNGLRVIISGGDRLPRRLDERCQRVLGVPVLEGYGLTETSPVLTVNPSVARRRPGTVGTFLRGVQYRVLREDGTEASPGETGRLFVKGPSVFGGYFGDQALNRRRFVDGWFDTEDLVRVDQDGYVTLESRVGDLIIVGGFNVYPREVEAVLMEHPKVREAAVVGVPNPLSGQAVKAFVVPRNGEVPTLREIAEFCRERLPHYKVPRQLEVVDHFPRSSIGEVIKKELKGP</sequence>
<dbReference type="PANTHER" id="PTHR43201">
    <property type="entry name" value="ACYL-COA SYNTHETASE"/>
    <property type="match status" value="1"/>
</dbReference>
<protein>
    <submittedName>
        <fullName evidence="6">AMP-dependent synthetase and ligase</fullName>
    </submittedName>
</protein>
<keyword evidence="3" id="KW-1133">Transmembrane helix</keyword>
<gene>
    <name evidence="6" type="ordered locus">Taci_1674</name>
</gene>
<proteinExistence type="inferred from homology"/>
<dbReference type="Pfam" id="PF00501">
    <property type="entry name" value="AMP-binding"/>
    <property type="match status" value="2"/>
</dbReference>
<dbReference type="Gene3D" id="3.30.300.30">
    <property type="match status" value="1"/>
</dbReference>
<evidence type="ECO:0000256" key="2">
    <source>
        <dbReference type="ARBA" id="ARBA00022598"/>
    </source>
</evidence>
<dbReference type="InterPro" id="IPR025110">
    <property type="entry name" value="AMP-bd_C"/>
</dbReference>
<dbReference type="RefSeq" id="WP_012870397.1">
    <property type="nucleotide sequence ID" value="NC_013522.1"/>
</dbReference>
<dbReference type="OrthoDB" id="9778383at2"/>
<dbReference type="Pfam" id="PF13193">
    <property type="entry name" value="AMP-binding_C"/>
    <property type="match status" value="1"/>
</dbReference>
<reference evidence="6 7" key="1">
    <citation type="journal article" date="2009" name="Stand. Genomic Sci.">
        <title>Complete genome sequence of Thermanaerovibrio acidaminovorans type strain (Su883).</title>
        <authorList>
            <person name="Chovatia M."/>
            <person name="Sikorski J."/>
            <person name="Schroder M."/>
            <person name="Lapidus A."/>
            <person name="Nolan M."/>
            <person name="Tice H."/>
            <person name="Glavina Del Rio T."/>
            <person name="Copeland A."/>
            <person name="Cheng J.F."/>
            <person name="Lucas S."/>
            <person name="Chen F."/>
            <person name="Bruce D."/>
            <person name="Goodwin L."/>
            <person name="Pitluck S."/>
            <person name="Ivanova N."/>
            <person name="Mavromatis K."/>
            <person name="Ovchinnikova G."/>
            <person name="Pati A."/>
            <person name="Chen A."/>
            <person name="Palaniappan K."/>
            <person name="Land M."/>
            <person name="Hauser L."/>
            <person name="Chang Y.J."/>
            <person name="Jeffries C.D."/>
            <person name="Chain P."/>
            <person name="Saunders E."/>
            <person name="Detter J.C."/>
            <person name="Brettin T."/>
            <person name="Rohde M."/>
            <person name="Goker M."/>
            <person name="Spring S."/>
            <person name="Bristow J."/>
            <person name="Markowitz V."/>
            <person name="Hugenholtz P."/>
            <person name="Kyrpides N.C."/>
            <person name="Klenk H.P."/>
            <person name="Eisen J.A."/>
        </authorList>
    </citation>
    <scope>NUCLEOTIDE SEQUENCE [LARGE SCALE GENOMIC DNA]</scope>
    <source>
        <strain evidence="7">ATCC 49978 / DSM 6589 / Su883</strain>
    </source>
</reference>
<dbReference type="PATRIC" id="fig|525903.6.peg.1664"/>
<dbReference type="HOGENOM" id="CLU_000022_59_10_0"/>
<feature type="transmembrane region" description="Helical" evidence="3">
    <location>
        <begin position="191"/>
        <end position="215"/>
    </location>
</feature>
<evidence type="ECO:0000313" key="6">
    <source>
        <dbReference type="EMBL" id="ACZ19888.1"/>
    </source>
</evidence>
<dbReference type="InterPro" id="IPR042099">
    <property type="entry name" value="ANL_N_sf"/>
</dbReference>
<feature type="domain" description="AMP-binding enzyme C-terminal" evidence="5">
    <location>
        <begin position="398"/>
        <end position="471"/>
    </location>
</feature>
<dbReference type="GO" id="GO:0006631">
    <property type="term" value="P:fatty acid metabolic process"/>
    <property type="evidence" value="ECO:0007669"/>
    <property type="project" value="TreeGrafter"/>
</dbReference>
<dbReference type="EMBL" id="CP001818">
    <property type="protein sequence ID" value="ACZ19888.1"/>
    <property type="molecule type" value="Genomic_DNA"/>
</dbReference>
<dbReference type="PANTHER" id="PTHR43201:SF5">
    <property type="entry name" value="MEDIUM-CHAIN ACYL-COA LIGASE ACSF2, MITOCHONDRIAL"/>
    <property type="match status" value="1"/>
</dbReference>
<keyword evidence="7" id="KW-1185">Reference proteome</keyword>
<dbReference type="eggNOG" id="COG0318">
    <property type="taxonomic scope" value="Bacteria"/>
</dbReference>
<feature type="domain" description="AMP-dependent synthetase/ligase" evidence="4">
    <location>
        <begin position="19"/>
        <end position="85"/>
    </location>
</feature>
<feature type="domain" description="AMP-dependent synthetase/ligase" evidence="4">
    <location>
        <begin position="137"/>
        <end position="348"/>
    </location>
</feature>